<dbReference type="EMBL" id="CM029042">
    <property type="protein sequence ID" value="KAG2620327.1"/>
    <property type="molecule type" value="Genomic_DNA"/>
</dbReference>
<evidence type="ECO:0000313" key="2">
    <source>
        <dbReference type="Proteomes" id="UP000823388"/>
    </source>
</evidence>
<proteinExistence type="predicted"/>
<accession>A0A8T0UDD1</accession>
<comment type="caution">
    <text evidence="1">The sequence shown here is derived from an EMBL/GenBank/DDBJ whole genome shotgun (WGS) entry which is preliminary data.</text>
</comment>
<dbReference type="AlphaFoldDB" id="A0A8T0UDD1"/>
<reference evidence="1" key="1">
    <citation type="submission" date="2020-05" db="EMBL/GenBank/DDBJ databases">
        <title>WGS assembly of Panicum virgatum.</title>
        <authorList>
            <person name="Lovell J.T."/>
            <person name="Jenkins J."/>
            <person name="Shu S."/>
            <person name="Juenger T.E."/>
            <person name="Schmutz J."/>
        </authorList>
    </citation>
    <scope>NUCLEOTIDE SEQUENCE</scope>
    <source>
        <strain evidence="1">AP13</strain>
    </source>
</reference>
<keyword evidence="2" id="KW-1185">Reference proteome</keyword>
<gene>
    <name evidence="1" type="ORF">PVAP13_3NG164900</name>
</gene>
<name>A0A8T0UDD1_PANVG</name>
<protein>
    <submittedName>
        <fullName evidence="1">Uncharacterized protein</fullName>
    </submittedName>
</protein>
<organism evidence="1 2">
    <name type="scientific">Panicum virgatum</name>
    <name type="common">Blackwell switchgrass</name>
    <dbReference type="NCBI Taxonomy" id="38727"/>
    <lineage>
        <taxon>Eukaryota</taxon>
        <taxon>Viridiplantae</taxon>
        <taxon>Streptophyta</taxon>
        <taxon>Embryophyta</taxon>
        <taxon>Tracheophyta</taxon>
        <taxon>Spermatophyta</taxon>
        <taxon>Magnoliopsida</taxon>
        <taxon>Liliopsida</taxon>
        <taxon>Poales</taxon>
        <taxon>Poaceae</taxon>
        <taxon>PACMAD clade</taxon>
        <taxon>Panicoideae</taxon>
        <taxon>Panicodae</taxon>
        <taxon>Paniceae</taxon>
        <taxon>Panicinae</taxon>
        <taxon>Panicum</taxon>
        <taxon>Panicum sect. Hiantes</taxon>
    </lineage>
</organism>
<dbReference type="Proteomes" id="UP000823388">
    <property type="component" value="Chromosome 3N"/>
</dbReference>
<sequence>MRNKASKTTPVSALSSIKRTFPDASPVSLPSPSPVTFLITTACCCCSSSAVPGGEASSAPFPSLSPARSGWRCSSCPWWPVMLVRPKGANSRWLGRAEQMVLVAGVFPLCPLEIEKGYWYTPLACLLPDPSAANFTVSLD</sequence>
<evidence type="ECO:0000313" key="1">
    <source>
        <dbReference type="EMBL" id="KAG2620327.1"/>
    </source>
</evidence>